<keyword evidence="1" id="KW-1185">Reference proteome</keyword>
<organism evidence="1 2">
    <name type="scientific">Hyalella azteca</name>
    <name type="common">Amphipod</name>
    <dbReference type="NCBI Taxonomy" id="294128"/>
    <lineage>
        <taxon>Eukaryota</taxon>
        <taxon>Metazoa</taxon>
        <taxon>Ecdysozoa</taxon>
        <taxon>Arthropoda</taxon>
        <taxon>Crustacea</taxon>
        <taxon>Multicrustacea</taxon>
        <taxon>Malacostraca</taxon>
        <taxon>Eumalacostraca</taxon>
        <taxon>Peracarida</taxon>
        <taxon>Amphipoda</taxon>
        <taxon>Senticaudata</taxon>
        <taxon>Talitrida</taxon>
        <taxon>Talitroidea</taxon>
        <taxon>Hyalellidae</taxon>
        <taxon>Hyalella</taxon>
    </lineage>
</organism>
<protein>
    <submittedName>
        <fullName evidence="2">Uncharacterized protein LOC125179222</fullName>
    </submittedName>
</protein>
<dbReference type="Proteomes" id="UP000694843">
    <property type="component" value="Unplaced"/>
</dbReference>
<accession>A0A979FWZ2</accession>
<proteinExistence type="predicted"/>
<evidence type="ECO:0000313" key="2">
    <source>
        <dbReference type="RefSeq" id="XP_047740605.1"/>
    </source>
</evidence>
<dbReference type="GeneID" id="125179222"/>
<evidence type="ECO:0000313" key="1">
    <source>
        <dbReference type="Proteomes" id="UP000694843"/>
    </source>
</evidence>
<dbReference type="RefSeq" id="XP_047740605.1">
    <property type="nucleotide sequence ID" value="XM_047884649.1"/>
</dbReference>
<dbReference type="KEGG" id="hazt:125179222"/>
<reference evidence="2" key="1">
    <citation type="submission" date="2025-08" db="UniProtKB">
        <authorList>
            <consortium name="RefSeq"/>
        </authorList>
    </citation>
    <scope>IDENTIFICATION</scope>
    <source>
        <tissue evidence="2">Whole organism</tissue>
    </source>
</reference>
<gene>
    <name evidence="2" type="primary">LOC125179222</name>
</gene>
<name>A0A979FWZ2_HYAAZ</name>
<sequence>MMACLTTTTSGPECQLWSAKHVAVGKGVRSGALPHTPCKISSLYTGCIRTNGTMAAIGEKQPSADPDAINETCQDGGFVKDPIKLKTTCDIPFTQIQDVGCVHYLQGQYNWADGRKS</sequence>
<dbReference type="AlphaFoldDB" id="A0A979FWZ2"/>